<protein>
    <recommendedName>
        <fullName evidence="3">Addiction module toxin RelE</fullName>
    </recommendedName>
</protein>
<accession>A0A1G2SEU5</accession>
<name>A0A1G2SEU5_9BACT</name>
<dbReference type="EMBL" id="MHUW01000016">
    <property type="protein sequence ID" value="OHA83526.1"/>
    <property type="molecule type" value="Genomic_DNA"/>
</dbReference>
<reference evidence="1 2" key="1">
    <citation type="journal article" date="2016" name="Nat. Commun.">
        <title>Thousands of microbial genomes shed light on interconnected biogeochemical processes in an aquifer system.</title>
        <authorList>
            <person name="Anantharaman K."/>
            <person name="Brown C.T."/>
            <person name="Hug L.A."/>
            <person name="Sharon I."/>
            <person name="Castelle C.J."/>
            <person name="Probst A.J."/>
            <person name="Thomas B.C."/>
            <person name="Singh A."/>
            <person name="Wilkins M.J."/>
            <person name="Karaoz U."/>
            <person name="Brodie E.L."/>
            <person name="Williams K.H."/>
            <person name="Hubbard S.S."/>
            <person name="Banfield J.F."/>
        </authorList>
    </citation>
    <scope>NUCLEOTIDE SEQUENCE [LARGE SCALE GENOMIC DNA]</scope>
</reference>
<proteinExistence type="predicted"/>
<gene>
    <name evidence="1" type="ORF">A2937_00250</name>
</gene>
<evidence type="ECO:0000313" key="1">
    <source>
        <dbReference type="EMBL" id="OHA83526.1"/>
    </source>
</evidence>
<organism evidence="1 2">
    <name type="scientific">Candidatus Yonathbacteria bacterium RIFCSPLOWO2_01_FULL_47_33b</name>
    <dbReference type="NCBI Taxonomy" id="1802727"/>
    <lineage>
        <taxon>Bacteria</taxon>
        <taxon>Candidatus Yonathiibacteriota</taxon>
    </lineage>
</organism>
<evidence type="ECO:0000313" key="2">
    <source>
        <dbReference type="Proteomes" id="UP000177987"/>
    </source>
</evidence>
<dbReference type="AlphaFoldDB" id="A0A1G2SEU5"/>
<comment type="caution">
    <text evidence="1">The sequence shown here is derived from an EMBL/GenBank/DDBJ whole genome shotgun (WGS) entry which is preliminary data.</text>
</comment>
<dbReference type="Proteomes" id="UP000177987">
    <property type="component" value="Unassembled WGS sequence"/>
</dbReference>
<evidence type="ECO:0008006" key="3">
    <source>
        <dbReference type="Google" id="ProtNLM"/>
    </source>
</evidence>
<sequence length="128" mass="14570">MQGNFSVTIEDFAERHFIKSFQKKYQGKWDTTRLAIVAELEHIDNLLLTDRAEVISDADGVQIIKTKFRVAGTKESSKTSGNRCVVALNKEKQSVSVLLVYTKTDLRGKNETAEWKTMLKEHYKIACS</sequence>
<dbReference type="STRING" id="1802727.A2937_00250"/>